<protein>
    <submittedName>
        <fullName evidence="2">Retrotransposon gag domain</fullName>
    </submittedName>
</protein>
<evidence type="ECO:0000313" key="3">
    <source>
        <dbReference type="Proteomes" id="UP000694251"/>
    </source>
</evidence>
<dbReference type="OrthoDB" id="1111214at2759"/>
<evidence type="ECO:0000313" key="2">
    <source>
        <dbReference type="EMBL" id="KAG7557107.1"/>
    </source>
</evidence>
<reference evidence="2 3" key="1">
    <citation type="submission" date="2020-12" db="EMBL/GenBank/DDBJ databases">
        <title>Concerted genomic and epigenomic changes stabilize Arabidopsis allopolyploids.</title>
        <authorList>
            <person name="Chen Z."/>
        </authorList>
    </citation>
    <scope>NUCLEOTIDE SEQUENCE [LARGE SCALE GENOMIC DNA]</scope>
    <source>
        <strain evidence="2">As9502</strain>
        <tissue evidence="2">Leaf</tissue>
    </source>
</reference>
<dbReference type="PANTHER" id="PTHR35046">
    <property type="entry name" value="ZINC KNUCKLE (CCHC-TYPE) FAMILY PROTEIN"/>
    <property type="match status" value="1"/>
</dbReference>
<dbReference type="Proteomes" id="UP000694251">
    <property type="component" value="Chromosome 11"/>
</dbReference>
<dbReference type="Pfam" id="PF03732">
    <property type="entry name" value="Retrotrans_gag"/>
    <property type="match status" value="1"/>
</dbReference>
<dbReference type="EMBL" id="JAEFBJ010000011">
    <property type="protein sequence ID" value="KAG7557107.1"/>
    <property type="molecule type" value="Genomic_DNA"/>
</dbReference>
<dbReference type="InterPro" id="IPR005162">
    <property type="entry name" value="Retrotrans_gag_dom"/>
</dbReference>
<evidence type="ECO:0000259" key="1">
    <source>
        <dbReference type="Pfam" id="PF03732"/>
    </source>
</evidence>
<comment type="caution">
    <text evidence="2">The sequence shown here is derived from an EMBL/GenBank/DDBJ whole genome shotgun (WGS) entry which is preliminary data.</text>
</comment>
<dbReference type="PANTHER" id="PTHR35046:SF18">
    <property type="entry name" value="RNA-DIRECTED DNA POLYMERASE"/>
    <property type="match status" value="1"/>
</dbReference>
<gene>
    <name evidence="2" type="ORF">ISN44_As11g031060</name>
</gene>
<name>A0A8T1ZFQ4_ARASU</name>
<organism evidence="2 3">
    <name type="scientific">Arabidopsis suecica</name>
    <name type="common">Swedish thale-cress</name>
    <name type="synonym">Cardaminopsis suecica</name>
    <dbReference type="NCBI Taxonomy" id="45249"/>
    <lineage>
        <taxon>Eukaryota</taxon>
        <taxon>Viridiplantae</taxon>
        <taxon>Streptophyta</taxon>
        <taxon>Embryophyta</taxon>
        <taxon>Tracheophyta</taxon>
        <taxon>Spermatophyta</taxon>
        <taxon>Magnoliopsida</taxon>
        <taxon>eudicotyledons</taxon>
        <taxon>Gunneridae</taxon>
        <taxon>Pentapetalae</taxon>
        <taxon>rosids</taxon>
        <taxon>malvids</taxon>
        <taxon>Brassicales</taxon>
        <taxon>Brassicaceae</taxon>
        <taxon>Camelineae</taxon>
        <taxon>Arabidopsis</taxon>
    </lineage>
</organism>
<accession>A0A8T1ZFQ4</accession>
<keyword evidence="3" id="KW-1185">Reference proteome</keyword>
<feature type="domain" description="Retrotransposon gag" evidence="1">
    <location>
        <begin position="142"/>
        <end position="239"/>
    </location>
</feature>
<sequence length="281" mass="33162">MAPRKTNDEQHEEFRQTLMNFTQGLQEALQIAVENALTTVLQTQQGNRRERRVEFDEEDDEEVVDNLFAIPIRQERDQQLRLRDNNINNNNSNNTPRWESGFRLEIPEFAGGIKAEEFLDWLNVVEEVLDFKKVPDEFRVSLVATRFKGRAMAWWTQLKESRRRSGKAKIESWEKLKKYMRRGFLPYNYERTLYTKLQNLRQGSRTVDEYASDFFEMAARTTLTETEEQLVSRFIGGLRSQLQIPLQQFNPTSVSEAHQRALGMEIQYKNSWNTLSSKQPI</sequence>
<dbReference type="AlphaFoldDB" id="A0A8T1ZFQ4"/>
<proteinExistence type="predicted"/>